<comment type="caution">
    <text evidence="2">The sequence shown here is derived from an EMBL/GenBank/DDBJ whole genome shotgun (WGS) entry which is preliminary data.</text>
</comment>
<proteinExistence type="predicted"/>
<evidence type="ECO:0000256" key="1">
    <source>
        <dbReference type="SAM" id="MobiDB-lite"/>
    </source>
</evidence>
<feature type="region of interest" description="Disordered" evidence="1">
    <location>
        <begin position="1"/>
        <end position="61"/>
    </location>
</feature>
<protein>
    <submittedName>
        <fullName evidence="2">Uncharacterized protein</fullName>
    </submittedName>
</protein>
<dbReference type="AlphaFoldDB" id="A0AAV7M9P3"/>
<accession>A0AAV7M9P3</accession>
<reference evidence="2" key="1">
    <citation type="journal article" date="2022" name="bioRxiv">
        <title>Sequencing and chromosome-scale assembly of the giantPleurodeles waltlgenome.</title>
        <authorList>
            <person name="Brown T."/>
            <person name="Elewa A."/>
            <person name="Iarovenko S."/>
            <person name="Subramanian E."/>
            <person name="Araus A.J."/>
            <person name="Petzold A."/>
            <person name="Susuki M."/>
            <person name="Suzuki K.-i.T."/>
            <person name="Hayashi T."/>
            <person name="Toyoda A."/>
            <person name="Oliveira C."/>
            <person name="Osipova E."/>
            <person name="Leigh N.D."/>
            <person name="Simon A."/>
            <person name="Yun M.H."/>
        </authorList>
    </citation>
    <scope>NUCLEOTIDE SEQUENCE</scope>
    <source>
        <strain evidence="2">20211129_DDA</strain>
        <tissue evidence="2">Liver</tissue>
    </source>
</reference>
<sequence>MHRGGLRPHAEQHPPVPAQLGPTRGERKSGSEPLRESSTTFESPVPASEVHPITPPSNMVDQMQGATMDRILQEISAVGHRLEGMDNAMTLLTAEMKSMSLDIAGFQSRVMGLEQRVLTVETHITSSLDRDQ</sequence>
<dbReference type="Proteomes" id="UP001066276">
    <property type="component" value="Chromosome 10"/>
</dbReference>
<dbReference type="EMBL" id="JANPWB010000014">
    <property type="protein sequence ID" value="KAJ1099197.1"/>
    <property type="molecule type" value="Genomic_DNA"/>
</dbReference>
<keyword evidence="3" id="KW-1185">Reference proteome</keyword>
<gene>
    <name evidence="2" type="ORF">NDU88_004301</name>
</gene>
<evidence type="ECO:0000313" key="2">
    <source>
        <dbReference type="EMBL" id="KAJ1099197.1"/>
    </source>
</evidence>
<evidence type="ECO:0000313" key="3">
    <source>
        <dbReference type="Proteomes" id="UP001066276"/>
    </source>
</evidence>
<name>A0AAV7M9P3_PLEWA</name>
<feature type="compositionally biased region" description="Basic and acidic residues" evidence="1">
    <location>
        <begin position="24"/>
        <end position="35"/>
    </location>
</feature>
<organism evidence="2 3">
    <name type="scientific">Pleurodeles waltl</name>
    <name type="common">Iberian ribbed newt</name>
    <dbReference type="NCBI Taxonomy" id="8319"/>
    <lineage>
        <taxon>Eukaryota</taxon>
        <taxon>Metazoa</taxon>
        <taxon>Chordata</taxon>
        <taxon>Craniata</taxon>
        <taxon>Vertebrata</taxon>
        <taxon>Euteleostomi</taxon>
        <taxon>Amphibia</taxon>
        <taxon>Batrachia</taxon>
        <taxon>Caudata</taxon>
        <taxon>Salamandroidea</taxon>
        <taxon>Salamandridae</taxon>
        <taxon>Pleurodelinae</taxon>
        <taxon>Pleurodeles</taxon>
    </lineage>
</organism>